<dbReference type="EMBL" id="CP060784">
    <property type="protein sequence ID" value="QNP52967.1"/>
    <property type="molecule type" value="Genomic_DNA"/>
</dbReference>
<dbReference type="Pfam" id="PF00561">
    <property type="entry name" value="Abhydrolase_1"/>
    <property type="match status" value="1"/>
</dbReference>
<sequence>MVAAQKQTLPAVQDTLVDVGGHRLHFNVWPGKAPAILFEAGGGDDLSTWKKIVEPVYRATGATVITYDRAGFGKSELNADRMSLHAQVADLKSGLAKLGVDDRYVLVGHSFGGYFSTLFAAQYPKQVKHVVLLDAAHVAFYTDARVSSFQTEYAALKAKFKQEDQGKYWMLENAMEDKLEMAKSPFPASVPVVDVLAETPYGNSEAERAEWAQVHEQFVAAAPNRRLIKAAGSGHYIMSDRPELVVETIAQAYREGQGGRKE</sequence>
<dbReference type="SUPFAM" id="SSF53474">
    <property type="entry name" value="alpha/beta-Hydrolases"/>
    <property type="match status" value="1"/>
</dbReference>
<reference evidence="2 3" key="1">
    <citation type="submission" date="2020-08" db="EMBL/GenBank/DDBJ databases">
        <title>Genome sequence of Hymenobacter qilianensis JCM 19763T.</title>
        <authorList>
            <person name="Hyun D.-W."/>
            <person name="Bae J.-W."/>
        </authorList>
    </citation>
    <scope>NUCLEOTIDE SEQUENCE [LARGE SCALE GENOMIC DNA]</scope>
    <source>
        <strain evidence="2 3">JCM 19763</strain>
    </source>
</reference>
<accession>A0A7H0GXF1</accession>
<proteinExistence type="predicted"/>
<organism evidence="2 3">
    <name type="scientific">Hymenobacter qilianensis</name>
    <dbReference type="NCBI Taxonomy" id="1385715"/>
    <lineage>
        <taxon>Bacteria</taxon>
        <taxon>Pseudomonadati</taxon>
        <taxon>Bacteroidota</taxon>
        <taxon>Cytophagia</taxon>
        <taxon>Cytophagales</taxon>
        <taxon>Hymenobacteraceae</taxon>
        <taxon>Hymenobacter</taxon>
    </lineage>
</organism>
<dbReference type="KEGG" id="hqi:H9L05_04515"/>
<dbReference type="Proteomes" id="UP000516093">
    <property type="component" value="Chromosome"/>
</dbReference>
<keyword evidence="2" id="KW-0378">Hydrolase</keyword>
<protein>
    <submittedName>
        <fullName evidence="2">Alpha/beta fold hydrolase</fullName>
    </submittedName>
</protein>
<dbReference type="Gene3D" id="3.40.50.1820">
    <property type="entry name" value="alpha/beta hydrolase"/>
    <property type="match status" value="1"/>
</dbReference>
<dbReference type="GO" id="GO:0016787">
    <property type="term" value="F:hydrolase activity"/>
    <property type="evidence" value="ECO:0007669"/>
    <property type="project" value="UniProtKB-KW"/>
</dbReference>
<gene>
    <name evidence="2" type="ORF">H9L05_04515</name>
</gene>
<evidence type="ECO:0000313" key="3">
    <source>
        <dbReference type="Proteomes" id="UP000516093"/>
    </source>
</evidence>
<dbReference type="RefSeq" id="WP_187733197.1">
    <property type="nucleotide sequence ID" value="NZ_BMFN01000001.1"/>
</dbReference>
<feature type="domain" description="AB hydrolase-1" evidence="1">
    <location>
        <begin position="34"/>
        <end position="157"/>
    </location>
</feature>
<keyword evidence="3" id="KW-1185">Reference proteome</keyword>
<dbReference type="InterPro" id="IPR029058">
    <property type="entry name" value="AB_hydrolase_fold"/>
</dbReference>
<dbReference type="AlphaFoldDB" id="A0A7H0GXF1"/>
<dbReference type="InterPro" id="IPR000073">
    <property type="entry name" value="AB_hydrolase_1"/>
</dbReference>
<dbReference type="PANTHER" id="PTHR43798">
    <property type="entry name" value="MONOACYLGLYCEROL LIPASE"/>
    <property type="match status" value="1"/>
</dbReference>
<dbReference type="PRINTS" id="PR00111">
    <property type="entry name" value="ABHYDROLASE"/>
</dbReference>
<dbReference type="GO" id="GO:0016020">
    <property type="term" value="C:membrane"/>
    <property type="evidence" value="ECO:0007669"/>
    <property type="project" value="TreeGrafter"/>
</dbReference>
<dbReference type="PANTHER" id="PTHR43798:SF33">
    <property type="entry name" value="HYDROLASE, PUTATIVE (AFU_ORTHOLOGUE AFUA_2G14860)-RELATED"/>
    <property type="match status" value="1"/>
</dbReference>
<evidence type="ECO:0000313" key="2">
    <source>
        <dbReference type="EMBL" id="QNP52967.1"/>
    </source>
</evidence>
<evidence type="ECO:0000259" key="1">
    <source>
        <dbReference type="Pfam" id="PF00561"/>
    </source>
</evidence>
<dbReference type="InterPro" id="IPR050266">
    <property type="entry name" value="AB_hydrolase_sf"/>
</dbReference>
<name>A0A7H0GXF1_9BACT</name>